<gene>
    <name evidence="5" type="ORF">PNOK_0072700</name>
</gene>
<dbReference type="InterPro" id="IPR029058">
    <property type="entry name" value="AB_hydrolase_fold"/>
</dbReference>
<dbReference type="Pfam" id="PF05057">
    <property type="entry name" value="DUF676"/>
    <property type="match status" value="1"/>
</dbReference>
<keyword evidence="3" id="KW-0812">Transmembrane</keyword>
<dbReference type="PANTHER" id="PTHR12482">
    <property type="entry name" value="LIPASE ROG1-RELATED-RELATED"/>
    <property type="match status" value="1"/>
</dbReference>
<feature type="domain" description="DUF676" evidence="4">
    <location>
        <begin position="22"/>
        <end position="184"/>
    </location>
</feature>
<accession>A0A286UVN0</accession>
<organism evidence="5 6">
    <name type="scientific">Pyrrhoderma noxium</name>
    <dbReference type="NCBI Taxonomy" id="2282107"/>
    <lineage>
        <taxon>Eukaryota</taxon>
        <taxon>Fungi</taxon>
        <taxon>Dikarya</taxon>
        <taxon>Basidiomycota</taxon>
        <taxon>Agaricomycotina</taxon>
        <taxon>Agaricomycetes</taxon>
        <taxon>Hymenochaetales</taxon>
        <taxon>Hymenochaetaceae</taxon>
        <taxon>Pyrrhoderma</taxon>
    </lineage>
</organism>
<dbReference type="AlphaFoldDB" id="A0A286UVN0"/>
<dbReference type="OrthoDB" id="273452at2759"/>
<comment type="similarity">
    <text evidence="1">Belongs to the putative lipase ROG1 family.</text>
</comment>
<dbReference type="SUPFAM" id="SSF53474">
    <property type="entry name" value="alpha/beta-Hydrolases"/>
    <property type="match status" value="1"/>
</dbReference>
<evidence type="ECO:0000259" key="4">
    <source>
        <dbReference type="Pfam" id="PF05057"/>
    </source>
</evidence>
<dbReference type="EMBL" id="NBII01000001">
    <property type="protein sequence ID" value="PAV23659.1"/>
    <property type="molecule type" value="Genomic_DNA"/>
</dbReference>
<dbReference type="STRING" id="2282107.A0A286UVN0"/>
<proteinExistence type="inferred from homology"/>
<evidence type="ECO:0000313" key="6">
    <source>
        <dbReference type="Proteomes" id="UP000217199"/>
    </source>
</evidence>
<sequence length="445" mass="49551">MNRIIQETKGSGPSDEGVELDVLVAEANRDQSTYDGIDWGGERVADEIADRVGELEASGKKVIKFSITGYSLGGLVSRYVIGILHQRGFFKEVKPVNFTTFATPHIGLVRTGSIFSSIAFALGPKLLSRTGTQFYAVDSWGESGRCLLEVMADPKAIFYQALSQFPHIRIYGNAVNDRTVPYVTSLIESTDPFVNRSKTGINVEFDPKYDPIMTDFSIPDTPPKQEKIIMFSPKWFRSLKSGNILPPPLSRLKFPLNFFAVILLPVLVPTFLTLVVVRLSLHARSSRSRVRLLEGDEKRRENALIHAISKFEFEIEEAVISMMEDDRNAQLARPIDNSVEKDDTSNRVLTVSEAREIHSSSAANSGKGKAVSKDGQPTLSPSQLLMVQSLNSLPQMTKYKVYIDPTLNSHATIVSRDVKAFEFHKRGWGTSRSATNEARSLHSFY</sequence>
<keyword evidence="6" id="KW-1185">Reference proteome</keyword>
<dbReference type="InParanoid" id="A0A286UVN0"/>
<protein>
    <recommendedName>
        <fullName evidence="4">DUF676 domain-containing protein</fullName>
    </recommendedName>
</protein>
<keyword evidence="3" id="KW-0472">Membrane</keyword>
<dbReference type="Gene3D" id="3.40.50.1820">
    <property type="entry name" value="alpha/beta hydrolase"/>
    <property type="match status" value="1"/>
</dbReference>
<dbReference type="PANTHER" id="PTHR12482:SF62">
    <property type="entry name" value="LIPASE ROG1-RELATED"/>
    <property type="match status" value="1"/>
</dbReference>
<comment type="caution">
    <text evidence="5">The sequence shown here is derived from an EMBL/GenBank/DDBJ whole genome shotgun (WGS) entry which is preliminary data.</text>
</comment>
<evidence type="ECO:0000256" key="2">
    <source>
        <dbReference type="SAM" id="MobiDB-lite"/>
    </source>
</evidence>
<dbReference type="InterPro" id="IPR007751">
    <property type="entry name" value="DUF676_lipase-like"/>
</dbReference>
<keyword evidence="3" id="KW-1133">Transmembrane helix</keyword>
<feature type="compositionally biased region" description="Low complexity" evidence="2">
    <location>
        <begin position="359"/>
        <end position="369"/>
    </location>
</feature>
<name>A0A286UVN0_9AGAM</name>
<dbReference type="Proteomes" id="UP000217199">
    <property type="component" value="Unassembled WGS sequence"/>
</dbReference>
<feature type="region of interest" description="Disordered" evidence="2">
    <location>
        <begin position="358"/>
        <end position="377"/>
    </location>
</feature>
<evidence type="ECO:0000256" key="1">
    <source>
        <dbReference type="ARBA" id="ARBA00007920"/>
    </source>
</evidence>
<feature type="transmembrane region" description="Helical" evidence="3">
    <location>
        <begin position="258"/>
        <end position="281"/>
    </location>
</feature>
<evidence type="ECO:0000313" key="5">
    <source>
        <dbReference type="EMBL" id="PAV23659.1"/>
    </source>
</evidence>
<reference evidence="5 6" key="1">
    <citation type="journal article" date="2017" name="Mol. Ecol.">
        <title>Comparative and population genomic landscape of Phellinus noxius: A hypervariable fungus causing root rot in trees.</title>
        <authorList>
            <person name="Chung C.L."/>
            <person name="Lee T.J."/>
            <person name="Akiba M."/>
            <person name="Lee H.H."/>
            <person name="Kuo T.H."/>
            <person name="Liu D."/>
            <person name="Ke H.M."/>
            <person name="Yokoi T."/>
            <person name="Roa M.B."/>
            <person name="Lu M.J."/>
            <person name="Chang Y.Y."/>
            <person name="Ann P.J."/>
            <person name="Tsai J.N."/>
            <person name="Chen C.Y."/>
            <person name="Tzean S.S."/>
            <person name="Ota Y."/>
            <person name="Hattori T."/>
            <person name="Sahashi N."/>
            <person name="Liou R.F."/>
            <person name="Kikuchi T."/>
            <person name="Tsai I.J."/>
        </authorList>
    </citation>
    <scope>NUCLEOTIDE SEQUENCE [LARGE SCALE GENOMIC DNA]</scope>
    <source>
        <strain evidence="5 6">FFPRI411160</strain>
    </source>
</reference>
<dbReference type="InterPro" id="IPR044294">
    <property type="entry name" value="Lipase-like"/>
</dbReference>
<evidence type="ECO:0000256" key="3">
    <source>
        <dbReference type="SAM" id="Phobius"/>
    </source>
</evidence>